<evidence type="ECO:0000313" key="3">
    <source>
        <dbReference type="Proteomes" id="UP000637788"/>
    </source>
</evidence>
<feature type="domain" description="N-acetyltransferase" evidence="1">
    <location>
        <begin position="9"/>
        <end position="181"/>
    </location>
</feature>
<dbReference type="EMBL" id="BMPQ01000001">
    <property type="protein sequence ID" value="GGK48160.1"/>
    <property type="molecule type" value="Genomic_DNA"/>
</dbReference>
<dbReference type="PROSITE" id="PS51186">
    <property type="entry name" value="GNAT"/>
    <property type="match status" value="1"/>
</dbReference>
<dbReference type="Proteomes" id="UP000637788">
    <property type="component" value="Unassembled WGS sequence"/>
</dbReference>
<dbReference type="GO" id="GO:0016747">
    <property type="term" value="F:acyltransferase activity, transferring groups other than amino-acyl groups"/>
    <property type="evidence" value="ECO:0007669"/>
    <property type="project" value="InterPro"/>
</dbReference>
<name>A0A917QFH0_9ACTN</name>
<gene>
    <name evidence="2" type="ORF">GCM10010094_05360</name>
</gene>
<protein>
    <recommendedName>
        <fullName evidence="1">N-acetyltransferase domain-containing protein</fullName>
    </recommendedName>
</protein>
<dbReference type="RefSeq" id="WP_246567219.1">
    <property type="nucleotide sequence ID" value="NZ_BMPQ01000001.1"/>
</dbReference>
<evidence type="ECO:0000259" key="1">
    <source>
        <dbReference type="PROSITE" id="PS51186"/>
    </source>
</evidence>
<dbReference type="InterPro" id="IPR016181">
    <property type="entry name" value="Acyl_CoA_acyltransferase"/>
</dbReference>
<comment type="caution">
    <text evidence="2">The sequence shown here is derived from an EMBL/GenBank/DDBJ whole genome shotgun (WGS) entry which is preliminary data.</text>
</comment>
<proteinExistence type="predicted"/>
<dbReference type="Pfam" id="PF00583">
    <property type="entry name" value="Acetyltransf_1"/>
    <property type="match status" value="1"/>
</dbReference>
<organism evidence="2 3">
    <name type="scientific">Streptomyces flaveus</name>
    <dbReference type="NCBI Taxonomy" id="66370"/>
    <lineage>
        <taxon>Bacteria</taxon>
        <taxon>Bacillati</taxon>
        <taxon>Actinomycetota</taxon>
        <taxon>Actinomycetes</taxon>
        <taxon>Kitasatosporales</taxon>
        <taxon>Streptomycetaceae</taxon>
        <taxon>Streptomyces</taxon>
        <taxon>Streptomyces aurantiacus group</taxon>
    </lineage>
</organism>
<accession>A0A917QFH0</accession>
<evidence type="ECO:0000313" key="2">
    <source>
        <dbReference type="EMBL" id="GGK48160.1"/>
    </source>
</evidence>
<keyword evidence="3" id="KW-1185">Reference proteome</keyword>
<dbReference type="InterPro" id="IPR000182">
    <property type="entry name" value="GNAT_dom"/>
</dbReference>
<reference evidence="2" key="2">
    <citation type="submission" date="2020-09" db="EMBL/GenBank/DDBJ databases">
        <authorList>
            <person name="Sun Q."/>
            <person name="Ohkuma M."/>
        </authorList>
    </citation>
    <scope>NUCLEOTIDE SEQUENCE</scope>
    <source>
        <strain evidence="2">JCM 3035</strain>
    </source>
</reference>
<dbReference type="AlphaFoldDB" id="A0A917QFH0"/>
<dbReference type="Gene3D" id="3.40.630.30">
    <property type="match status" value="1"/>
</dbReference>
<sequence length="183" mass="20940">MSLELRHYTDMNPVRQTIVDIHVEVRQRDLGLTGPFYTAERFNERLTSHRSEPGWETVIAYDGTEPAGFTYATPLGPNTRWWTTMTTQLPDGYTTETGKRTLALNEIVVRRPWRGTGLARRIHEELLAGRGEERVTLLVNPKAGDGKVQAVYERWGYEKIGEQQPFPDSPVFAAMMRDPLHRA</sequence>
<dbReference type="SUPFAM" id="SSF55729">
    <property type="entry name" value="Acyl-CoA N-acyltransferases (Nat)"/>
    <property type="match status" value="1"/>
</dbReference>
<reference evidence="2" key="1">
    <citation type="journal article" date="2014" name="Int. J. Syst. Evol. Microbiol.">
        <title>Complete genome sequence of Corynebacterium casei LMG S-19264T (=DSM 44701T), isolated from a smear-ripened cheese.</title>
        <authorList>
            <consortium name="US DOE Joint Genome Institute (JGI-PGF)"/>
            <person name="Walter F."/>
            <person name="Albersmeier A."/>
            <person name="Kalinowski J."/>
            <person name="Ruckert C."/>
        </authorList>
    </citation>
    <scope>NUCLEOTIDE SEQUENCE</scope>
    <source>
        <strain evidence="2">JCM 3035</strain>
    </source>
</reference>